<keyword evidence="3" id="KW-1185">Reference proteome</keyword>
<name>A0A183UYC0_TOXCA</name>
<protein>
    <submittedName>
        <fullName evidence="2 4">Uncharacterized protein</fullName>
    </submittedName>
</protein>
<feature type="chain" id="PRO_5044553500" evidence="1">
    <location>
        <begin position="24"/>
        <end position="80"/>
    </location>
</feature>
<dbReference type="Proteomes" id="UP000050794">
    <property type="component" value="Unassembled WGS sequence"/>
</dbReference>
<sequence>MMNGIYVPLCCCLVLLFLQQAYGAPEVEPVENSVKRVGVRIQPRIRRGFERRTKIPLPLPVDKERTPVFEGITIAPSASS</sequence>
<dbReference type="WBParaSite" id="TCNE_0001349001-mRNA-1">
    <property type="protein sequence ID" value="TCNE_0001349001-mRNA-1"/>
    <property type="gene ID" value="TCNE_0001349001"/>
</dbReference>
<evidence type="ECO:0000313" key="2">
    <source>
        <dbReference type="EMBL" id="VDM44811.1"/>
    </source>
</evidence>
<organism evidence="3 4">
    <name type="scientific">Toxocara canis</name>
    <name type="common">Canine roundworm</name>
    <dbReference type="NCBI Taxonomy" id="6265"/>
    <lineage>
        <taxon>Eukaryota</taxon>
        <taxon>Metazoa</taxon>
        <taxon>Ecdysozoa</taxon>
        <taxon>Nematoda</taxon>
        <taxon>Chromadorea</taxon>
        <taxon>Rhabditida</taxon>
        <taxon>Spirurina</taxon>
        <taxon>Ascaridomorpha</taxon>
        <taxon>Ascaridoidea</taxon>
        <taxon>Toxocaridae</taxon>
        <taxon>Toxocara</taxon>
    </lineage>
</organism>
<evidence type="ECO:0000313" key="3">
    <source>
        <dbReference type="Proteomes" id="UP000050794"/>
    </source>
</evidence>
<proteinExistence type="predicted"/>
<dbReference type="AlphaFoldDB" id="A0A183UYC0"/>
<dbReference type="EMBL" id="UYWY01021746">
    <property type="protein sequence ID" value="VDM44811.1"/>
    <property type="molecule type" value="Genomic_DNA"/>
</dbReference>
<gene>
    <name evidence="2" type="ORF">TCNE_LOCUS13490</name>
</gene>
<evidence type="ECO:0000256" key="1">
    <source>
        <dbReference type="SAM" id="SignalP"/>
    </source>
</evidence>
<evidence type="ECO:0000313" key="4">
    <source>
        <dbReference type="WBParaSite" id="TCNE_0001349001-mRNA-1"/>
    </source>
</evidence>
<reference evidence="2 3" key="2">
    <citation type="submission" date="2018-11" db="EMBL/GenBank/DDBJ databases">
        <authorList>
            <consortium name="Pathogen Informatics"/>
        </authorList>
    </citation>
    <scope>NUCLEOTIDE SEQUENCE [LARGE SCALE GENOMIC DNA]</scope>
</reference>
<keyword evidence="1" id="KW-0732">Signal</keyword>
<accession>A0A183UYC0</accession>
<feature type="signal peptide" evidence="1">
    <location>
        <begin position="1"/>
        <end position="23"/>
    </location>
</feature>
<reference evidence="4" key="1">
    <citation type="submission" date="2016-06" db="UniProtKB">
        <authorList>
            <consortium name="WormBaseParasite"/>
        </authorList>
    </citation>
    <scope>IDENTIFICATION</scope>
</reference>